<dbReference type="Pfam" id="PF15490">
    <property type="entry name" value="Ten1_2"/>
    <property type="match status" value="1"/>
</dbReference>
<evidence type="ECO:0000313" key="3">
    <source>
        <dbReference type="Proteomes" id="UP001188597"/>
    </source>
</evidence>
<dbReference type="EMBL" id="JAVXUP010000445">
    <property type="protein sequence ID" value="KAK3027723.1"/>
    <property type="molecule type" value="Genomic_DNA"/>
</dbReference>
<dbReference type="Gene3D" id="2.40.50.140">
    <property type="entry name" value="Nucleic acid-binding proteins"/>
    <property type="match status" value="1"/>
</dbReference>
<accession>A0AA88WIE0</accession>
<feature type="compositionally biased region" description="Basic residues" evidence="1">
    <location>
        <begin position="33"/>
        <end position="42"/>
    </location>
</feature>
<dbReference type="PANTHER" id="PTHR33905:SF1">
    <property type="entry name" value="CST COMPLEX SUBUNIT TEN1"/>
    <property type="match status" value="1"/>
</dbReference>
<dbReference type="FunFam" id="2.40.50.140:FF:000410">
    <property type="entry name" value="CST complex subunit TEN1"/>
    <property type="match status" value="1"/>
</dbReference>
<protein>
    <recommendedName>
        <fullName evidence="4">CST complex subunit TEN1</fullName>
    </recommendedName>
</protein>
<organism evidence="2 3">
    <name type="scientific">Escallonia herrerae</name>
    <dbReference type="NCBI Taxonomy" id="1293975"/>
    <lineage>
        <taxon>Eukaryota</taxon>
        <taxon>Viridiplantae</taxon>
        <taxon>Streptophyta</taxon>
        <taxon>Embryophyta</taxon>
        <taxon>Tracheophyta</taxon>
        <taxon>Spermatophyta</taxon>
        <taxon>Magnoliopsida</taxon>
        <taxon>eudicotyledons</taxon>
        <taxon>Gunneridae</taxon>
        <taxon>Pentapetalae</taxon>
        <taxon>asterids</taxon>
        <taxon>campanulids</taxon>
        <taxon>Escalloniales</taxon>
        <taxon>Escalloniaceae</taxon>
        <taxon>Escallonia</taxon>
    </lineage>
</organism>
<keyword evidence="3" id="KW-1185">Reference proteome</keyword>
<gene>
    <name evidence="2" type="ORF">RJ639_042463</name>
</gene>
<dbReference type="GO" id="GO:0003697">
    <property type="term" value="F:single-stranded DNA binding"/>
    <property type="evidence" value="ECO:0007669"/>
    <property type="project" value="InterPro"/>
</dbReference>
<feature type="region of interest" description="Disordered" evidence="1">
    <location>
        <begin position="17"/>
        <end position="59"/>
    </location>
</feature>
<evidence type="ECO:0008006" key="4">
    <source>
        <dbReference type="Google" id="ProtNLM"/>
    </source>
</evidence>
<evidence type="ECO:0000313" key="2">
    <source>
        <dbReference type="EMBL" id="KAK3027723.1"/>
    </source>
</evidence>
<dbReference type="GO" id="GO:0010521">
    <property type="term" value="F:telomerase inhibitor activity"/>
    <property type="evidence" value="ECO:0007669"/>
    <property type="project" value="TreeGrafter"/>
</dbReference>
<dbReference type="PANTHER" id="PTHR33905">
    <property type="entry name" value="CST COMPLEX SUBUNIT TEN1"/>
    <property type="match status" value="1"/>
</dbReference>
<comment type="caution">
    <text evidence="2">The sequence shown here is derived from an EMBL/GenBank/DDBJ whole genome shotgun (WGS) entry which is preliminary data.</text>
</comment>
<sequence length="179" mass="19803">MPLSVVAPLLANYRKDSDGSRSLDLGQRPRFGPIHKHRRRRSTRSELDGKEAPSSMASSSISSGALVTLQELNPSSPYFKQGASLRATGKLQDYNVEAGIATLVDGSATLKIDTQHLHLNLRVGSLYQFIGELFFEPNNEAVLKARVGRNVDGMDLKLYHQSLQLLREFQAEQNNGRTP</sequence>
<evidence type="ECO:0000256" key="1">
    <source>
        <dbReference type="SAM" id="MobiDB-lite"/>
    </source>
</evidence>
<proteinExistence type="predicted"/>
<dbReference type="GO" id="GO:0032211">
    <property type="term" value="P:negative regulation of telomere maintenance via telomerase"/>
    <property type="evidence" value="ECO:0007669"/>
    <property type="project" value="TreeGrafter"/>
</dbReference>
<dbReference type="GO" id="GO:0042162">
    <property type="term" value="F:telomeric DNA binding"/>
    <property type="evidence" value="ECO:0007669"/>
    <property type="project" value="TreeGrafter"/>
</dbReference>
<dbReference type="Proteomes" id="UP001188597">
    <property type="component" value="Unassembled WGS sequence"/>
</dbReference>
<dbReference type="AlphaFoldDB" id="A0AA88WIE0"/>
<name>A0AA88WIE0_9ASTE</name>
<dbReference type="InterPro" id="IPR012340">
    <property type="entry name" value="NA-bd_OB-fold"/>
</dbReference>
<reference evidence="2" key="1">
    <citation type="submission" date="2022-12" db="EMBL/GenBank/DDBJ databases">
        <title>Draft genome assemblies for two species of Escallonia (Escalloniales).</title>
        <authorList>
            <person name="Chanderbali A."/>
            <person name="Dervinis C."/>
            <person name="Anghel I."/>
            <person name="Soltis D."/>
            <person name="Soltis P."/>
            <person name="Zapata F."/>
        </authorList>
    </citation>
    <scope>NUCLEOTIDE SEQUENCE</scope>
    <source>
        <strain evidence="2">UCBG64.0493</strain>
        <tissue evidence="2">Leaf</tissue>
    </source>
</reference>
<dbReference type="GO" id="GO:1990879">
    <property type="term" value="C:CST complex"/>
    <property type="evidence" value="ECO:0007669"/>
    <property type="project" value="InterPro"/>
</dbReference>
<dbReference type="InterPro" id="IPR029146">
    <property type="entry name" value="Ten1_animal_plant"/>
</dbReference>